<evidence type="ECO:0000259" key="1">
    <source>
        <dbReference type="Pfam" id="PF03354"/>
    </source>
</evidence>
<proteinExistence type="predicted"/>
<organism evidence="3 4">
    <name type="scientific">Sporolactobacillus kofuensis</name>
    <dbReference type="NCBI Taxonomy" id="269672"/>
    <lineage>
        <taxon>Bacteria</taxon>
        <taxon>Bacillati</taxon>
        <taxon>Bacillota</taxon>
        <taxon>Bacilli</taxon>
        <taxon>Bacillales</taxon>
        <taxon>Sporolactobacillaceae</taxon>
        <taxon>Sporolactobacillus</taxon>
    </lineage>
</organism>
<evidence type="ECO:0000259" key="2">
    <source>
        <dbReference type="Pfam" id="PF20441"/>
    </source>
</evidence>
<dbReference type="RefSeq" id="WP_253053953.1">
    <property type="nucleotide sequence ID" value="NZ_JAMXWN010000005.1"/>
</dbReference>
<protein>
    <submittedName>
        <fullName evidence="3">Terminase large subunit</fullName>
    </submittedName>
</protein>
<comment type="caution">
    <text evidence="3">The sequence shown here is derived from an EMBL/GenBank/DDBJ whole genome shotgun (WGS) entry which is preliminary data.</text>
</comment>
<dbReference type="PANTHER" id="PTHR41287">
    <property type="match status" value="1"/>
</dbReference>
<dbReference type="Pfam" id="PF20441">
    <property type="entry name" value="TerL_nuclease"/>
    <property type="match status" value="1"/>
</dbReference>
<dbReference type="InterPro" id="IPR027417">
    <property type="entry name" value="P-loop_NTPase"/>
</dbReference>
<feature type="domain" description="Terminase large subunit-like ATPase" evidence="1">
    <location>
        <begin position="76"/>
        <end position="255"/>
    </location>
</feature>
<feature type="domain" description="Terminase large subunit-like endonuclease" evidence="2">
    <location>
        <begin position="264"/>
        <end position="551"/>
    </location>
</feature>
<dbReference type="InterPro" id="IPR046461">
    <property type="entry name" value="TerL_ATPase"/>
</dbReference>
<sequence length="576" mass="66384">MDRVTQYAQDVVDGKYTKGRLEILACKRHLNDLKRQDTDEFPYHWDADQASRMIDFSETLTLAEGEEPQPMKLYAFQDFVFGSWNGWLRSGTPYRRFRTSYMQVARQNGKSVGNAVPSMYYGNFAGYQYPQIYVVATKEQQAKIVLKECYKFINADRDLSGTKTKPGLFTIKDYKSEIECNLTNGNIKALGRDTESIDGFRPFFGSVDEYHKHKTNQMYKLLSDGTKKLKQSLISVITTAGFDINSPCKELYDYCVKVLEGRIPDETQFVFIAQLDPDDDIWDEKNWPKANPLWTDETLENLRNDAVKAKEMQGTELRNFLTKDLNMWVQMADEDYINAENWKACASDLTLEDFRGQECVVGLDLSSGGDLTSLALEFQIPGGYMPKVFLHQHSFIPKMRLNEHILTDKAPYDIWHRQGLITATETLAGVKTDYKYIIQYLKELRDQYNLKFKAIAYDPHNADTFLADLEEFGCDCIEIVQSAKSLNTPTEDFKLSVDAKSVLYNKDDGLLTWCALNAKLTYNSFKEMKIDKEHRTERIDPIDAAIDAHKIVLMNRENEIDINESADDYLKMMGWD</sequence>
<evidence type="ECO:0000313" key="3">
    <source>
        <dbReference type="EMBL" id="MFC6385134.1"/>
    </source>
</evidence>
<dbReference type="Gene3D" id="3.40.50.300">
    <property type="entry name" value="P-loop containing nucleotide triphosphate hydrolases"/>
    <property type="match status" value="1"/>
</dbReference>
<dbReference type="EMBL" id="JBHSTQ010000001">
    <property type="protein sequence ID" value="MFC6385134.1"/>
    <property type="molecule type" value="Genomic_DNA"/>
</dbReference>
<dbReference type="InterPro" id="IPR005021">
    <property type="entry name" value="Terminase_largesu-like"/>
</dbReference>
<accession>A0ABW1WAB8</accession>
<name>A0ABW1WAB8_9BACL</name>
<dbReference type="Proteomes" id="UP001596267">
    <property type="component" value="Unassembled WGS sequence"/>
</dbReference>
<evidence type="ECO:0000313" key="4">
    <source>
        <dbReference type="Proteomes" id="UP001596267"/>
    </source>
</evidence>
<dbReference type="Pfam" id="PF03354">
    <property type="entry name" value="TerL_ATPase"/>
    <property type="match status" value="1"/>
</dbReference>
<dbReference type="InterPro" id="IPR046462">
    <property type="entry name" value="TerL_nuclease"/>
</dbReference>
<keyword evidence="4" id="KW-1185">Reference proteome</keyword>
<dbReference type="PANTHER" id="PTHR41287:SF1">
    <property type="entry name" value="PROTEIN YMFN"/>
    <property type="match status" value="1"/>
</dbReference>
<gene>
    <name evidence="3" type="ORF">ACFP7A_00845</name>
</gene>
<reference evidence="4" key="1">
    <citation type="journal article" date="2019" name="Int. J. Syst. Evol. Microbiol.">
        <title>The Global Catalogue of Microorganisms (GCM) 10K type strain sequencing project: providing services to taxonomists for standard genome sequencing and annotation.</title>
        <authorList>
            <consortium name="The Broad Institute Genomics Platform"/>
            <consortium name="The Broad Institute Genome Sequencing Center for Infectious Disease"/>
            <person name="Wu L."/>
            <person name="Ma J."/>
        </authorList>
    </citation>
    <scope>NUCLEOTIDE SEQUENCE [LARGE SCALE GENOMIC DNA]</scope>
    <source>
        <strain evidence="4">CCUG 42001</strain>
    </source>
</reference>